<dbReference type="KEGG" id="gms:SOIL9_60200"/>
<dbReference type="AlphaFoldDB" id="A0A6P2CVE8"/>
<keyword evidence="3" id="KW-1185">Reference proteome</keyword>
<dbReference type="SUPFAM" id="SSF46955">
    <property type="entry name" value="Putative DNA-binding domain"/>
    <property type="match status" value="1"/>
</dbReference>
<dbReference type="Pfam" id="PF12728">
    <property type="entry name" value="HTH_17"/>
    <property type="match status" value="1"/>
</dbReference>
<organism evidence="2 3">
    <name type="scientific">Gemmata massiliana</name>
    <dbReference type="NCBI Taxonomy" id="1210884"/>
    <lineage>
        <taxon>Bacteria</taxon>
        <taxon>Pseudomonadati</taxon>
        <taxon>Planctomycetota</taxon>
        <taxon>Planctomycetia</taxon>
        <taxon>Gemmatales</taxon>
        <taxon>Gemmataceae</taxon>
        <taxon>Gemmata</taxon>
    </lineage>
</organism>
<gene>
    <name evidence="2" type="ORF">SOIL9_60200</name>
</gene>
<reference evidence="2 3" key="1">
    <citation type="submission" date="2019-05" db="EMBL/GenBank/DDBJ databases">
        <authorList>
            <consortium name="Science for Life Laboratories"/>
        </authorList>
    </citation>
    <scope>NUCLEOTIDE SEQUENCE [LARGE SCALE GENOMIC DNA]</scope>
    <source>
        <strain evidence="2">Soil9</strain>
    </source>
</reference>
<dbReference type="Proteomes" id="UP000464178">
    <property type="component" value="Chromosome"/>
</dbReference>
<name>A0A6P2CVE8_9BACT</name>
<feature type="domain" description="Helix-turn-helix" evidence="1">
    <location>
        <begin position="21"/>
        <end position="69"/>
    </location>
</feature>
<proteinExistence type="predicted"/>
<dbReference type="InterPro" id="IPR041657">
    <property type="entry name" value="HTH_17"/>
</dbReference>
<protein>
    <submittedName>
        <fullName evidence="2">: HTH_17</fullName>
    </submittedName>
</protein>
<evidence type="ECO:0000313" key="2">
    <source>
        <dbReference type="EMBL" id="VTR91694.1"/>
    </source>
</evidence>
<dbReference type="EMBL" id="LR593886">
    <property type="protein sequence ID" value="VTR91694.1"/>
    <property type="molecule type" value="Genomic_DNA"/>
</dbReference>
<evidence type="ECO:0000259" key="1">
    <source>
        <dbReference type="Pfam" id="PF12728"/>
    </source>
</evidence>
<evidence type="ECO:0000313" key="3">
    <source>
        <dbReference type="Proteomes" id="UP000464178"/>
    </source>
</evidence>
<dbReference type="RefSeq" id="WP_162666655.1">
    <property type="nucleotide sequence ID" value="NZ_LR593886.1"/>
</dbReference>
<dbReference type="InterPro" id="IPR009061">
    <property type="entry name" value="DNA-bd_dom_put_sf"/>
</dbReference>
<accession>A0A6P2CVE8</accession>
<sequence>MTSVQPNLDKSFPPTVEAATYDANDLAALLECSVRQIWRMRDANELPACLRLGRLVRWPKSVIDSWIASSSATTRR</sequence>